<feature type="compositionally biased region" description="Basic and acidic residues" evidence="8">
    <location>
        <begin position="1"/>
        <end position="11"/>
    </location>
</feature>
<dbReference type="SMART" id="SM00479">
    <property type="entry name" value="EXOIII"/>
    <property type="match status" value="1"/>
</dbReference>
<dbReference type="GeneTree" id="ENSGT00940000159607"/>
<accession>A0A6I8P3K7</accession>
<dbReference type="GO" id="GO:0003697">
    <property type="term" value="F:single-stranded DNA binding"/>
    <property type="evidence" value="ECO:0007669"/>
    <property type="project" value="Ensembl"/>
</dbReference>
<comment type="similarity">
    <text evidence="2">Belongs to the REXO4 family.</text>
</comment>
<keyword evidence="11" id="KW-1185">Reference proteome</keyword>
<evidence type="ECO:0000256" key="3">
    <source>
        <dbReference type="ARBA" id="ARBA00016937"/>
    </source>
</evidence>
<dbReference type="Ensembl" id="ENSOANT00000074582.1">
    <property type="protein sequence ID" value="ENSOANP00000047572.1"/>
    <property type="gene ID" value="ENSOANG00000002453.4"/>
</dbReference>
<keyword evidence="6" id="KW-0269">Exonuclease</keyword>
<evidence type="ECO:0000256" key="1">
    <source>
        <dbReference type="ARBA" id="ARBA00004604"/>
    </source>
</evidence>
<dbReference type="GO" id="GO:0004519">
    <property type="term" value="F:endonuclease activity"/>
    <property type="evidence" value="ECO:0007669"/>
    <property type="project" value="Ensembl"/>
</dbReference>
<dbReference type="GO" id="GO:0006396">
    <property type="term" value="P:RNA processing"/>
    <property type="evidence" value="ECO:0000318"/>
    <property type="project" value="GO_Central"/>
</dbReference>
<dbReference type="Bgee" id="ENSOANG00000002453">
    <property type="expression patterns" value="Expressed in fibroblast and 7 other cell types or tissues"/>
</dbReference>
<dbReference type="SUPFAM" id="SSF53098">
    <property type="entry name" value="Ribonuclease H-like"/>
    <property type="match status" value="1"/>
</dbReference>
<evidence type="ECO:0000256" key="6">
    <source>
        <dbReference type="ARBA" id="ARBA00022839"/>
    </source>
</evidence>
<evidence type="ECO:0000256" key="7">
    <source>
        <dbReference type="ARBA" id="ARBA00023242"/>
    </source>
</evidence>
<dbReference type="GO" id="GO:0006281">
    <property type="term" value="P:DNA repair"/>
    <property type="evidence" value="ECO:0007669"/>
    <property type="project" value="Ensembl"/>
</dbReference>
<feature type="compositionally biased region" description="Basic and acidic residues" evidence="8">
    <location>
        <begin position="49"/>
        <end position="67"/>
    </location>
</feature>
<comment type="subcellular location">
    <subcellularLocation>
        <location evidence="1">Nucleus</location>
        <location evidence="1">Nucleolus</location>
    </subcellularLocation>
</comment>
<dbReference type="InterPro" id="IPR013520">
    <property type="entry name" value="Ribonucl_H"/>
</dbReference>
<organism evidence="10 11">
    <name type="scientific">Ornithorhynchus anatinus</name>
    <name type="common">Duckbill platypus</name>
    <dbReference type="NCBI Taxonomy" id="9258"/>
    <lineage>
        <taxon>Eukaryota</taxon>
        <taxon>Metazoa</taxon>
        <taxon>Chordata</taxon>
        <taxon>Craniata</taxon>
        <taxon>Vertebrata</taxon>
        <taxon>Euteleostomi</taxon>
        <taxon>Mammalia</taxon>
        <taxon>Monotremata</taxon>
        <taxon>Ornithorhynchidae</taxon>
        <taxon>Ornithorhynchus</taxon>
    </lineage>
</organism>
<dbReference type="OMA" id="YIKPTEP"/>
<feature type="compositionally biased region" description="Basic and acidic residues" evidence="8">
    <location>
        <begin position="86"/>
        <end position="95"/>
    </location>
</feature>
<dbReference type="InterPro" id="IPR036397">
    <property type="entry name" value="RNaseH_sf"/>
</dbReference>
<dbReference type="InterPro" id="IPR047021">
    <property type="entry name" value="REXO1/3/4-like"/>
</dbReference>
<dbReference type="Gene3D" id="3.30.420.10">
    <property type="entry name" value="Ribonuclease H-like superfamily/Ribonuclease H"/>
    <property type="match status" value="1"/>
</dbReference>
<dbReference type="FunFam" id="3.30.420.10:FF:000007">
    <property type="entry name" value="Interferon-stimulated exonuclease gene 20"/>
    <property type="match status" value="1"/>
</dbReference>
<sequence>MRFQTSEDRMAKGKAKSPKPPTGNSAPNPERLKKLNRKKKKKKIFWKTKAREGGEKQKGSHKVDVVRPPKAPQEFSHNWKALQELLKQKTPDRESGPTSRAGPRKPRKPSPRNGKPASSQRGIGSPRPADPADRTGGKSAKAAAPLEPPNDRTAALGKSPVGAAGNGKETKRRKNGSIHQEQRDIKHKKRKVETKAETPAPLSSADADIWFDDVDPEDIEAAVGPEAARIARQNLGLEEDQVPQVEKVLVKEQAFDGLTRAVAMDCEMVGVGAQGEESVLARVSIVNQFGKCVYDKFVKPTEKVTDYRTTVSGIRPEDVRNGEDYRVVQQEVANLLKGRILVGHALHNDLKILLLDHPKKKIRDTQKYKPFKKEVKSGRPSLKLLCEKLLGVKVQKAEHCSVQDAQAAMRLYTMVKRQWETAVQNRFSYSFGHSPCRDRTQSAEQADSTTSPSCK</sequence>
<evidence type="ECO:0000313" key="10">
    <source>
        <dbReference type="Ensembl" id="ENSOANP00000047572.1"/>
    </source>
</evidence>
<evidence type="ECO:0000256" key="2">
    <source>
        <dbReference type="ARBA" id="ARBA00010489"/>
    </source>
</evidence>
<feature type="compositionally biased region" description="Basic residues" evidence="8">
    <location>
        <begin position="34"/>
        <end position="48"/>
    </location>
</feature>
<dbReference type="GO" id="GO:0005634">
    <property type="term" value="C:nucleus"/>
    <property type="evidence" value="ECO:0000318"/>
    <property type="project" value="GO_Central"/>
</dbReference>
<reference evidence="10" key="2">
    <citation type="submission" date="2025-08" db="UniProtKB">
        <authorList>
            <consortium name="Ensembl"/>
        </authorList>
    </citation>
    <scope>IDENTIFICATION</scope>
    <source>
        <strain evidence="10">Glennie</strain>
    </source>
</reference>
<keyword evidence="7" id="KW-0539">Nucleus</keyword>
<dbReference type="GO" id="GO:0016607">
    <property type="term" value="C:nuclear speck"/>
    <property type="evidence" value="ECO:0007669"/>
    <property type="project" value="Ensembl"/>
</dbReference>
<evidence type="ECO:0000259" key="9">
    <source>
        <dbReference type="SMART" id="SM00479"/>
    </source>
</evidence>
<keyword evidence="4" id="KW-0540">Nuclease</keyword>
<dbReference type="CDD" id="cd06144">
    <property type="entry name" value="REX4_like"/>
    <property type="match status" value="1"/>
</dbReference>
<feature type="compositionally biased region" description="Polar residues" evidence="8">
    <location>
        <begin position="442"/>
        <end position="455"/>
    </location>
</feature>
<keyword evidence="5" id="KW-0378">Hydrolase</keyword>
<dbReference type="Pfam" id="PF00929">
    <property type="entry name" value="RNase_T"/>
    <property type="match status" value="1"/>
</dbReference>
<evidence type="ECO:0000313" key="11">
    <source>
        <dbReference type="Proteomes" id="UP000002279"/>
    </source>
</evidence>
<dbReference type="InterPro" id="IPR037431">
    <property type="entry name" value="REX4_DEDDh_dom"/>
</dbReference>
<dbReference type="PANTHER" id="PTHR12801">
    <property type="entry name" value="RNA EXONUCLEASE REXO1 / RECO3 FAMILY MEMBER-RELATED"/>
    <property type="match status" value="1"/>
</dbReference>
<dbReference type="AlphaFoldDB" id="A0A6I8P3K7"/>
<name>A0A6I8P3K7_ORNAN</name>
<dbReference type="GO" id="GO:0004527">
    <property type="term" value="F:exonuclease activity"/>
    <property type="evidence" value="ECO:0000318"/>
    <property type="project" value="GO_Central"/>
</dbReference>
<gene>
    <name evidence="10" type="primary">REXO4</name>
</gene>
<protein>
    <recommendedName>
        <fullName evidence="3">RNA exonuclease 4</fullName>
    </recommendedName>
</protein>
<reference evidence="10" key="3">
    <citation type="submission" date="2025-09" db="UniProtKB">
        <authorList>
            <consortium name="Ensembl"/>
        </authorList>
    </citation>
    <scope>IDENTIFICATION</scope>
    <source>
        <strain evidence="10">Glennie</strain>
    </source>
</reference>
<dbReference type="GO" id="GO:0005730">
    <property type="term" value="C:nucleolus"/>
    <property type="evidence" value="ECO:0007669"/>
    <property type="project" value="UniProtKB-SubCell"/>
</dbReference>
<dbReference type="GO" id="GO:0006364">
    <property type="term" value="P:rRNA processing"/>
    <property type="evidence" value="ECO:0007669"/>
    <property type="project" value="InterPro"/>
</dbReference>
<dbReference type="FunCoup" id="A0A6I8P3K7">
    <property type="interactions" value="2119"/>
</dbReference>
<dbReference type="GO" id="GO:0003690">
    <property type="term" value="F:double-stranded DNA binding"/>
    <property type="evidence" value="ECO:0007669"/>
    <property type="project" value="Ensembl"/>
</dbReference>
<dbReference type="Proteomes" id="UP000002279">
    <property type="component" value="Chromosome 4"/>
</dbReference>
<dbReference type="GO" id="GO:0008408">
    <property type="term" value="F:3'-5' exonuclease activity"/>
    <property type="evidence" value="ECO:0007669"/>
    <property type="project" value="Ensembl"/>
</dbReference>
<dbReference type="PANTHER" id="PTHR12801:SF158">
    <property type="entry name" value="RNA EXONUCLEASE 4"/>
    <property type="match status" value="1"/>
</dbReference>
<dbReference type="InParanoid" id="A0A6I8P3K7"/>
<evidence type="ECO:0000256" key="4">
    <source>
        <dbReference type="ARBA" id="ARBA00022722"/>
    </source>
</evidence>
<evidence type="ECO:0000256" key="5">
    <source>
        <dbReference type="ARBA" id="ARBA00022801"/>
    </source>
</evidence>
<dbReference type="GO" id="GO:0006308">
    <property type="term" value="P:DNA catabolic process"/>
    <property type="evidence" value="ECO:0000318"/>
    <property type="project" value="GO_Central"/>
</dbReference>
<evidence type="ECO:0000256" key="8">
    <source>
        <dbReference type="SAM" id="MobiDB-lite"/>
    </source>
</evidence>
<dbReference type="InterPro" id="IPR012337">
    <property type="entry name" value="RNaseH-like_sf"/>
</dbReference>
<feature type="region of interest" description="Disordered" evidence="8">
    <location>
        <begin position="1"/>
        <end position="203"/>
    </location>
</feature>
<feature type="region of interest" description="Disordered" evidence="8">
    <location>
        <begin position="433"/>
        <end position="455"/>
    </location>
</feature>
<proteinExistence type="inferred from homology"/>
<feature type="domain" description="Exonuclease" evidence="9">
    <location>
        <begin position="260"/>
        <end position="421"/>
    </location>
</feature>
<reference evidence="10 11" key="1">
    <citation type="journal article" date="2008" name="Nature">
        <title>Genome analysis of the platypus reveals unique signatures of evolution.</title>
        <authorList>
            <person name="Warren W.C."/>
            <person name="Hillier L.W."/>
            <person name="Marshall Graves J.A."/>
            <person name="Birney E."/>
            <person name="Ponting C.P."/>
            <person name="Grutzner F."/>
            <person name="Belov K."/>
            <person name="Miller W."/>
            <person name="Clarke L."/>
            <person name="Chinwalla A.T."/>
            <person name="Yang S.P."/>
            <person name="Heger A."/>
            <person name="Locke D.P."/>
            <person name="Miethke P."/>
            <person name="Waters P.D."/>
            <person name="Veyrunes F."/>
            <person name="Fulton L."/>
            <person name="Fulton B."/>
            <person name="Graves T."/>
            <person name="Wallis J."/>
            <person name="Puente X.S."/>
            <person name="Lopez-Otin C."/>
            <person name="Ordonez G.R."/>
            <person name="Eichler E.E."/>
            <person name="Chen L."/>
            <person name="Cheng Z."/>
            <person name="Deakin J.E."/>
            <person name="Alsop A."/>
            <person name="Thompson K."/>
            <person name="Kirby P."/>
            <person name="Papenfuss A.T."/>
            <person name="Wakefield M.J."/>
            <person name="Olender T."/>
            <person name="Lancet D."/>
            <person name="Huttley G.A."/>
            <person name="Smit A.F."/>
            <person name="Pask A."/>
            <person name="Temple-Smith P."/>
            <person name="Batzer M.A."/>
            <person name="Walker J.A."/>
            <person name="Konkel M.K."/>
            <person name="Harris R.S."/>
            <person name="Whittington C.M."/>
            <person name="Wong E.S."/>
            <person name="Gemmell N.J."/>
            <person name="Buschiazzo E."/>
            <person name="Vargas Jentzsch I.M."/>
            <person name="Merkel A."/>
            <person name="Schmitz J."/>
            <person name="Zemann A."/>
            <person name="Churakov G."/>
            <person name="Kriegs J.O."/>
            <person name="Brosius J."/>
            <person name="Murchison E.P."/>
            <person name="Sachidanandam R."/>
            <person name="Smith C."/>
            <person name="Hannon G.J."/>
            <person name="Tsend-Ayush E."/>
            <person name="McMillan D."/>
            <person name="Attenborough R."/>
            <person name="Rens W."/>
            <person name="Ferguson-Smith M."/>
            <person name="Lefevre C.M."/>
            <person name="Sharp J.A."/>
            <person name="Nicholas K.R."/>
            <person name="Ray D.A."/>
            <person name="Kube M."/>
            <person name="Reinhardt R."/>
            <person name="Pringle T.H."/>
            <person name="Taylor J."/>
            <person name="Jones R.C."/>
            <person name="Nixon B."/>
            <person name="Dacheux J.L."/>
            <person name="Niwa H."/>
            <person name="Sekita Y."/>
            <person name="Huang X."/>
            <person name="Stark A."/>
            <person name="Kheradpour P."/>
            <person name="Kellis M."/>
            <person name="Flicek P."/>
            <person name="Chen Y."/>
            <person name="Webber C."/>
            <person name="Hardison R."/>
            <person name="Nelson J."/>
            <person name="Hallsworth-Pepin K."/>
            <person name="Delehaunty K."/>
            <person name="Markovic C."/>
            <person name="Minx P."/>
            <person name="Feng Y."/>
            <person name="Kremitzki C."/>
            <person name="Mitreva M."/>
            <person name="Glasscock J."/>
            <person name="Wylie T."/>
            <person name="Wohldmann P."/>
            <person name="Thiru P."/>
            <person name="Nhan M.N."/>
            <person name="Pohl C.S."/>
            <person name="Smith S.M."/>
            <person name="Hou S."/>
            <person name="Nefedov M."/>
            <person name="de Jong P.J."/>
            <person name="Renfree M.B."/>
            <person name="Mardis E.R."/>
            <person name="Wilson R.K."/>
        </authorList>
    </citation>
    <scope>NUCLEOTIDE SEQUENCE [LARGE SCALE GENOMIC DNA]</scope>
    <source>
        <strain evidence="10 11">Glennie</strain>
    </source>
</reference>